<dbReference type="EMBL" id="LK932492">
    <property type="protein sequence ID" value="CDS84738.1"/>
    <property type="molecule type" value="Genomic_DNA"/>
</dbReference>
<reference evidence="1" key="1">
    <citation type="submission" date="2014-07" db="EMBL/GenBank/DDBJ databases">
        <authorList>
            <person name="Monot Marc"/>
        </authorList>
    </citation>
    <scope>NUCLEOTIDE SEQUENCE</scope>
    <source>
        <strain evidence="3">7032989</strain>
        <strain evidence="1">7032994</strain>
    </source>
</reference>
<gene>
    <name evidence="3" type="ORF">BN1095_1020011</name>
    <name evidence="2" type="ORF">BN1096_400011</name>
    <name evidence="1" type="ORF">BN1097_1070023</name>
    <name evidence="4" type="ORF">KRQ00_003819</name>
</gene>
<dbReference type="Proteomes" id="UP000879542">
    <property type="component" value="Unassembled WGS sequence"/>
</dbReference>
<dbReference type="AlphaFoldDB" id="A0A068ZWF9"/>
<proteinExistence type="predicted"/>
<evidence type="ECO:0000313" key="3">
    <source>
        <dbReference type="EMBL" id="CDS92601.1"/>
    </source>
</evidence>
<reference evidence="4" key="3">
    <citation type="submission" date="2021-06" db="EMBL/GenBank/DDBJ databases">
        <authorList>
            <consortium name="NCBI Pathogen Detection Project"/>
        </authorList>
    </citation>
    <scope>NUCLEOTIDE SEQUENCE</scope>
    <source>
        <strain evidence="4">Clostridioides</strain>
    </source>
</reference>
<dbReference type="PATRIC" id="fig|1496.854.peg.1751"/>
<organism evidence="1">
    <name type="scientific">Clostridioides difficile</name>
    <name type="common">Peptoclostridium difficile</name>
    <dbReference type="NCBI Taxonomy" id="1496"/>
    <lineage>
        <taxon>Bacteria</taxon>
        <taxon>Bacillati</taxon>
        <taxon>Bacillota</taxon>
        <taxon>Clostridia</taxon>
        <taxon>Peptostreptococcales</taxon>
        <taxon>Peptostreptococcaceae</taxon>
        <taxon>Clostridioides</taxon>
    </lineage>
</organism>
<dbReference type="EMBL" id="LK932311">
    <property type="protein sequence ID" value="CDS82777.1"/>
    <property type="molecule type" value="Genomic_DNA"/>
</dbReference>
<reference evidence="4" key="2">
    <citation type="journal article" date="2018" name="Genome Biol.">
        <title>SKESA: strategic k-mer extension for scrupulous assemblies.</title>
        <authorList>
            <person name="Souvorov A."/>
            <person name="Agarwala R."/>
            <person name="Lipman D.J."/>
        </authorList>
    </citation>
    <scope>NUCLEOTIDE SEQUENCE</scope>
    <source>
        <strain evidence="4">Clostridioides</strain>
    </source>
</reference>
<protein>
    <submittedName>
        <fullName evidence="1">Putative capsid protein</fullName>
    </submittedName>
</protein>
<accession>A0A068ZWF9</accession>
<dbReference type="EMBL" id="DAEQIJ010000033">
    <property type="protein sequence ID" value="HBH2621999.1"/>
    <property type="molecule type" value="Genomic_DNA"/>
</dbReference>
<evidence type="ECO:0000313" key="4">
    <source>
        <dbReference type="EMBL" id="HBH2621999.1"/>
    </source>
</evidence>
<dbReference type="RefSeq" id="WP_015981494.1">
    <property type="nucleotide sequence ID" value="NZ_BINC01000025.1"/>
</dbReference>
<dbReference type="EMBL" id="LK932742">
    <property type="protein sequence ID" value="CDS92601.1"/>
    <property type="molecule type" value="Genomic_DNA"/>
</dbReference>
<evidence type="ECO:0000313" key="1">
    <source>
        <dbReference type="EMBL" id="CDS82777.1"/>
    </source>
</evidence>
<evidence type="ECO:0000313" key="2">
    <source>
        <dbReference type="EMBL" id="CDS84738.1"/>
    </source>
</evidence>
<name>A0A068ZWF9_CLODI</name>
<sequence length="312" mass="34488">MANTLAYGQVLQQGLDKQATQELLTGWMDSNAKQIKYEGGKEVKIGKLSTDGLGDYSRGSANAYVGGDVKFEYETKTMTQDRGRKFTLDAMDVDETNFLVTATTVMGEFQRLKVIPEIDAYRLSRLATIAIGIKGDTNVEYSYSVNSSTIINKIKTGIKIIRENGYNGPLVCHLTYDSMFAIEEKVLEKLTAVTFAQGGIQTQVPSIDGCALIKTPQNRMYSSILLNDGTTSNQTAGGYLKGTKALDTNFIIAPVDVPLAITKQDKMRIFDPETNQTANAWSMDYRRYHDLWVTDNKANSVYANFKDAKPVG</sequence>